<proteinExistence type="inferred from homology"/>
<feature type="region of interest" description="Disordered" evidence="8">
    <location>
        <begin position="1236"/>
        <end position="1319"/>
    </location>
</feature>
<name>A0AAW1T9F3_9CHLO</name>
<dbReference type="PROSITE" id="PS50067">
    <property type="entry name" value="KINESIN_MOTOR_2"/>
    <property type="match status" value="1"/>
</dbReference>
<evidence type="ECO:0000256" key="6">
    <source>
        <dbReference type="PROSITE-ProRule" id="PRU00283"/>
    </source>
</evidence>
<keyword evidence="4 7" id="KW-0175">Coiled coil</keyword>
<dbReference type="GO" id="GO:0003777">
    <property type="term" value="F:microtubule motor activity"/>
    <property type="evidence" value="ECO:0007669"/>
    <property type="project" value="InterPro"/>
</dbReference>
<dbReference type="EMBL" id="JALJOV010000211">
    <property type="protein sequence ID" value="KAK9865853.1"/>
    <property type="molecule type" value="Genomic_DNA"/>
</dbReference>
<dbReference type="PROSITE" id="PS00411">
    <property type="entry name" value="KINESIN_MOTOR_1"/>
    <property type="match status" value="1"/>
</dbReference>
<dbReference type="InterPro" id="IPR001752">
    <property type="entry name" value="Kinesin_motor_dom"/>
</dbReference>
<evidence type="ECO:0000259" key="9">
    <source>
        <dbReference type="PROSITE" id="PS50067"/>
    </source>
</evidence>
<dbReference type="GO" id="GO:0005874">
    <property type="term" value="C:microtubule"/>
    <property type="evidence" value="ECO:0007669"/>
    <property type="project" value="UniProtKB-KW"/>
</dbReference>
<feature type="coiled-coil region" evidence="7">
    <location>
        <begin position="1076"/>
        <end position="1103"/>
    </location>
</feature>
<keyword evidence="11" id="KW-1185">Reference proteome</keyword>
<dbReference type="Proteomes" id="UP001485043">
    <property type="component" value="Unassembled WGS sequence"/>
</dbReference>
<dbReference type="SMART" id="SM00129">
    <property type="entry name" value="KISc"/>
    <property type="match status" value="1"/>
</dbReference>
<comment type="caution">
    <text evidence="10">The sequence shown here is derived from an EMBL/GenBank/DDBJ whole genome shotgun (WGS) entry which is preliminary data.</text>
</comment>
<feature type="compositionally biased region" description="Low complexity" evidence="8">
    <location>
        <begin position="1307"/>
        <end position="1319"/>
    </location>
</feature>
<dbReference type="PANTHER" id="PTHR47968:SF36">
    <property type="entry name" value="KINESIN HEAVY CHAIN ISOFORM X1"/>
    <property type="match status" value="1"/>
</dbReference>
<keyword evidence="1" id="KW-0493">Microtubule</keyword>
<dbReference type="InterPro" id="IPR027417">
    <property type="entry name" value="P-loop_NTPase"/>
</dbReference>
<dbReference type="InterPro" id="IPR027640">
    <property type="entry name" value="Kinesin-like_fam"/>
</dbReference>
<keyword evidence="5 6" id="KW-0505">Motor protein</keyword>
<evidence type="ECO:0000313" key="11">
    <source>
        <dbReference type="Proteomes" id="UP001485043"/>
    </source>
</evidence>
<dbReference type="GO" id="GO:0007018">
    <property type="term" value="P:microtubule-based movement"/>
    <property type="evidence" value="ECO:0007669"/>
    <property type="project" value="InterPro"/>
</dbReference>
<dbReference type="Pfam" id="PF00225">
    <property type="entry name" value="Kinesin"/>
    <property type="match status" value="1"/>
</dbReference>
<feature type="coiled-coil region" evidence="7">
    <location>
        <begin position="380"/>
        <end position="616"/>
    </location>
</feature>
<feature type="compositionally biased region" description="Basic and acidic residues" evidence="8">
    <location>
        <begin position="632"/>
        <end position="644"/>
    </location>
</feature>
<evidence type="ECO:0000256" key="4">
    <source>
        <dbReference type="ARBA" id="ARBA00023054"/>
    </source>
</evidence>
<dbReference type="CDD" id="cd00106">
    <property type="entry name" value="KISc"/>
    <property type="match status" value="1"/>
</dbReference>
<feature type="coiled-coil region" evidence="7">
    <location>
        <begin position="963"/>
        <end position="1046"/>
    </location>
</feature>
<keyword evidence="2 6" id="KW-0547">Nucleotide-binding</keyword>
<feature type="region of interest" description="Disordered" evidence="8">
    <location>
        <begin position="1193"/>
        <end position="1224"/>
    </location>
</feature>
<evidence type="ECO:0000256" key="1">
    <source>
        <dbReference type="ARBA" id="ARBA00022701"/>
    </source>
</evidence>
<gene>
    <name evidence="10" type="ORF">WJX84_004176</name>
</gene>
<dbReference type="PRINTS" id="PR00380">
    <property type="entry name" value="KINESINHEAVY"/>
</dbReference>
<feature type="compositionally biased region" description="Gly residues" evidence="8">
    <location>
        <begin position="1281"/>
        <end position="1292"/>
    </location>
</feature>
<organism evidence="10 11">
    <name type="scientific">Apatococcus fuscideae</name>
    <dbReference type="NCBI Taxonomy" id="2026836"/>
    <lineage>
        <taxon>Eukaryota</taxon>
        <taxon>Viridiplantae</taxon>
        <taxon>Chlorophyta</taxon>
        <taxon>core chlorophytes</taxon>
        <taxon>Trebouxiophyceae</taxon>
        <taxon>Chlorellales</taxon>
        <taxon>Chlorellaceae</taxon>
        <taxon>Apatococcus</taxon>
    </lineage>
</organism>
<evidence type="ECO:0000256" key="2">
    <source>
        <dbReference type="ARBA" id="ARBA00022741"/>
    </source>
</evidence>
<feature type="region of interest" description="Disordered" evidence="8">
    <location>
        <begin position="831"/>
        <end position="866"/>
    </location>
</feature>
<dbReference type="GO" id="GO:0008017">
    <property type="term" value="F:microtubule binding"/>
    <property type="evidence" value="ECO:0007669"/>
    <property type="project" value="InterPro"/>
</dbReference>
<feature type="compositionally biased region" description="Polar residues" evidence="8">
    <location>
        <begin position="618"/>
        <end position="631"/>
    </location>
</feature>
<comment type="similarity">
    <text evidence="6">Belongs to the TRAFAC class myosin-kinesin ATPase superfamily. Kinesin family.</text>
</comment>
<evidence type="ECO:0000256" key="5">
    <source>
        <dbReference type="ARBA" id="ARBA00023175"/>
    </source>
</evidence>
<feature type="compositionally biased region" description="Low complexity" evidence="8">
    <location>
        <begin position="844"/>
        <end position="864"/>
    </location>
</feature>
<sequence length="1426" mass="156597">MSGASVTEPSGERVKVVVRLRPPQGEETGGGVEVERAGKRLKLLRGTATHPSSDFDFDQVLDERAPQADVYNAAVKPIVEDVMSGYNGTIMAYGQTGAGKTFTLSSIQPDAIGMMPRAAAEVFNAVLADPLHEYAVFMSYIQIYMELIQDLLQPQNENMQIREGANGVFVEGVHETEVWSTEDCLRLLQMGDRNRVFAFTKLNAHSSRSHAIVMLTVIKRQRLADPDQPDAEALPVQRMKIGKLFLVDLAGSERLKKSRSTGLRATEARSINLSLTTLGMCINARADPTRPHVPFRDSKLTRLLQDALGGNAKTSLVIAVANAKEHVDESLQSLQFGSRAMHVATSAMVNEHADLKLVNAELASAMEQHIDTGGIMSASLLAKQEELESANARLRGEKDAHAQIMANLNAERDAAEAEQQRKLQEHLAALEAEKQQSKQLEQQLHRHQTNAQDLIKAHRTEKTSLQSELTELRKALETADADKDQAVSQLQQDYDCLQQQHNDLQAQLRRQAKEEREATNQRHVRQVGELEARLKEMQETEAQLQEEMELCQSQYQEQLHETQAQLRRQIKEERERHTRQAAQLEAKITRMSTETDQQLQQQLDQCQSDYDQKLQEMKASTRSQLQASAQQIREERADRASKEQDAADAIALRDEAIQELKVMLADEKANGRSRVSAEAKENASRDARIQQLEAALQQEASQQQKRADADAEAIATREDAIAELEASLRDERADFRSQQKAAIEAADLSTAEIFKLRAALDEASGRLVNVEQQSVGTAAQKDQAIRNLERKLRDAYAQSEGRAEAAEVAVADRDSEIAELQEALHRERAQLEMHRKQAQSQRSQLEAALAEAKAQAAEEQQEAATHIQGLQADLKEAEKGHAQRQEAAAMEIAVREEGLSKVETEAAELRSSLLEAQVENERVMEALRRAGEDKHAQSAASITLEREWRHQLERAEEMARASIAAEQEIIAQKEVQLQSLTQQVQDQQAKLESSEASITALRTARRELSNQLGAAEEQEGSLRVANEDLQDQLREVEEAKSVAETRLQAQLQSAQVEAAAVRADLTERIRSLLAETSTLEGKLRQVEHRYDNAREKLSTMEQSRSAFETHWLQDRRLNQAALTIQKVYRGWRFRALRKQTTLSEEEAVETIRAVFLLPQKDLKGISMYQQKLSGLGHNATNSPRGASFWGGGSPLAPGIGGRSPIPGQNPPDPRGPVGQGWMTRPAADAPLRTQKAPLSRANGPPAPMPGFSVNSKGPLEIGSPTKPRSGSAGAPTLTVSGAGGHTRAGGIGKAPSLLPSGDGGVQAGQQSPPGPFQQGLQMTSKTLAVANGKDRLVGGPDPRAGSAMQAPSLWQGNEQAAPGPLAAPLVQHRAPAARAAPLAKAPPMQVPHQEAAPHKPPMARIASAGFFDRRPSVHSAGGQSRK</sequence>
<evidence type="ECO:0000256" key="3">
    <source>
        <dbReference type="ARBA" id="ARBA00022840"/>
    </source>
</evidence>
<accession>A0AAW1T9F3</accession>
<keyword evidence="3 6" id="KW-0067">ATP-binding</keyword>
<protein>
    <recommendedName>
        <fullName evidence="9">Kinesin motor domain-containing protein</fullName>
    </recommendedName>
</protein>
<feature type="binding site" evidence="6">
    <location>
        <begin position="94"/>
        <end position="101"/>
    </location>
    <ligand>
        <name>ATP</name>
        <dbReference type="ChEBI" id="CHEBI:30616"/>
    </ligand>
</feature>
<dbReference type="SUPFAM" id="SSF52540">
    <property type="entry name" value="P-loop containing nucleoside triphosphate hydrolases"/>
    <property type="match status" value="1"/>
</dbReference>
<evidence type="ECO:0000256" key="7">
    <source>
        <dbReference type="SAM" id="Coils"/>
    </source>
</evidence>
<evidence type="ECO:0000313" key="10">
    <source>
        <dbReference type="EMBL" id="KAK9865853.1"/>
    </source>
</evidence>
<dbReference type="InterPro" id="IPR036961">
    <property type="entry name" value="Kinesin_motor_dom_sf"/>
</dbReference>
<evidence type="ECO:0000256" key="8">
    <source>
        <dbReference type="SAM" id="MobiDB-lite"/>
    </source>
</evidence>
<feature type="region of interest" description="Disordered" evidence="8">
    <location>
        <begin position="617"/>
        <end position="644"/>
    </location>
</feature>
<feature type="region of interest" description="Disordered" evidence="8">
    <location>
        <begin position="1376"/>
        <end position="1426"/>
    </location>
</feature>
<dbReference type="InterPro" id="IPR019821">
    <property type="entry name" value="Kinesin_motor_CS"/>
</dbReference>
<feature type="domain" description="Kinesin motor" evidence="9">
    <location>
        <begin position="13"/>
        <end position="343"/>
    </location>
</feature>
<dbReference type="PROSITE" id="PS50096">
    <property type="entry name" value="IQ"/>
    <property type="match status" value="1"/>
</dbReference>
<dbReference type="PANTHER" id="PTHR47968">
    <property type="entry name" value="CENTROMERE PROTEIN E"/>
    <property type="match status" value="1"/>
</dbReference>
<dbReference type="Gene3D" id="3.40.850.10">
    <property type="entry name" value="Kinesin motor domain"/>
    <property type="match status" value="1"/>
</dbReference>
<dbReference type="GO" id="GO:0005524">
    <property type="term" value="F:ATP binding"/>
    <property type="evidence" value="ECO:0007669"/>
    <property type="project" value="UniProtKB-UniRule"/>
</dbReference>
<reference evidence="10 11" key="1">
    <citation type="journal article" date="2024" name="Nat. Commun.">
        <title>Phylogenomics reveals the evolutionary origins of lichenization in chlorophyte algae.</title>
        <authorList>
            <person name="Puginier C."/>
            <person name="Libourel C."/>
            <person name="Otte J."/>
            <person name="Skaloud P."/>
            <person name="Haon M."/>
            <person name="Grisel S."/>
            <person name="Petersen M."/>
            <person name="Berrin J.G."/>
            <person name="Delaux P.M."/>
            <person name="Dal Grande F."/>
            <person name="Keller J."/>
        </authorList>
    </citation>
    <scope>NUCLEOTIDE SEQUENCE [LARGE SCALE GENOMIC DNA]</scope>
    <source>
        <strain evidence="10 11">SAG 2523</strain>
    </source>
</reference>
<feature type="compositionally biased region" description="Low complexity" evidence="8">
    <location>
        <begin position="1376"/>
        <end position="1387"/>
    </location>
</feature>